<evidence type="ECO:0000256" key="5">
    <source>
        <dbReference type="PROSITE-ProRule" id="PRU00277"/>
    </source>
</evidence>
<comment type="catalytic activity">
    <reaction evidence="1 5 6">
        <text>[protein]-peptidylproline (omega=180) = [protein]-peptidylproline (omega=0)</text>
        <dbReference type="Rhea" id="RHEA:16237"/>
        <dbReference type="Rhea" id="RHEA-COMP:10747"/>
        <dbReference type="Rhea" id="RHEA-COMP:10748"/>
        <dbReference type="ChEBI" id="CHEBI:83833"/>
        <dbReference type="ChEBI" id="CHEBI:83834"/>
        <dbReference type="EC" id="5.2.1.8"/>
    </reaction>
</comment>
<dbReference type="Pfam" id="PF00254">
    <property type="entry name" value="FKBP_C"/>
    <property type="match status" value="1"/>
</dbReference>
<keyword evidence="4 5" id="KW-0413">Isomerase</keyword>
<feature type="domain" description="PPIase FKBP-type" evidence="8">
    <location>
        <begin position="51"/>
        <end position="139"/>
    </location>
</feature>
<protein>
    <recommendedName>
        <fullName evidence="6">Peptidyl-prolyl cis-trans isomerase</fullName>
        <ecNumber evidence="6">5.2.1.8</ecNumber>
    </recommendedName>
</protein>
<evidence type="ECO:0000259" key="8">
    <source>
        <dbReference type="PROSITE" id="PS50059"/>
    </source>
</evidence>
<keyword evidence="3 5" id="KW-0697">Rotamase</keyword>
<proteinExistence type="inferred from homology"/>
<gene>
    <name evidence="9" type="ORF">UV48_C0027G0004</name>
</gene>
<dbReference type="InterPro" id="IPR001179">
    <property type="entry name" value="PPIase_FKBP_dom"/>
</dbReference>
<dbReference type="EMBL" id="LCEQ01000027">
    <property type="protein sequence ID" value="KKS74812.1"/>
    <property type="molecule type" value="Genomic_DNA"/>
</dbReference>
<dbReference type="PROSITE" id="PS50059">
    <property type="entry name" value="FKBP_PPIASE"/>
    <property type="match status" value="1"/>
</dbReference>
<evidence type="ECO:0000256" key="4">
    <source>
        <dbReference type="ARBA" id="ARBA00023235"/>
    </source>
</evidence>
<accession>A0A0G1BNA3</accession>
<feature type="transmembrane region" description="Helical" evidence="7">
    <location>
        <begin position="6"/>
        <end position="23"/>
    </location>
</feature>
<evidence type="ECO:0000256" key="7">
    <source>
        <dbReference type="SAM" id="Phobius"/>
    </source>
</evidence>
<keyword evidence="7" id="KW-0472">Membrane</keyword>
<keyword evidence="7" id="KW-1133">Transmembrane helix</keyword>
<keyword evidence="7" id="KW-0812">Transmembrane</keyword>
<dbReference type="PANTHER" id="PTHR43811:SF19">
    <property type="entry name" value="39 KDA FK506-BINDING NUCLEAR PROTEIN"/>
    <property type="match status" value="1"/>
</dbReference>
<comment type="similarity">
    <text evidence="2 6">Belongs to the FKBP-type PPIase family.</text>
</comment>
<evidence type="ECO:0000256" key="6">
    <source>
        <dbReference type="RuleBase" id="RU003915"/>
    </source>
</evidence>
<dbReference type="GO" id="GO:0003755">
    <property type="term" value="F:peptidyl-prolyl cis-trans isomerase activity"/>
    <property type="evidence" value="ECO:0007669"/>
    <property type="project" value="UniProtKB-UniRule"/>
</dbReference>
<evidence type="ECO:0000313" key="10">
    <source>
        <dbReference type="Proteomes" id="UP000034563"/>
    </source>
</evidence>
<evidence type="ECO:0000256" key="2">
    <source>
        <dbReference type="ARBA" id="ARBA00006577"/>
    </source>
</evidence>
<dbReference type="Proteomes" id="UP000034563">
    <property type="component" value="Unassembled WGS sequence"/>
</dbReference>
<evidence type="ECO:0000256" key="1">
    <source>
        <dbReference type="ARBA" id="ARBA00000971"/>
    </source>
</evidence>
<evidence type="ECO:0000313" key="9">
    <source>
        <dbReference type="EMBL" id="KKS74812.1"/>
    </source>
</evidence>
<dbReference type="EC" id="5.2.1.8" evidence="6"/>
<dbReference type="PANTHER" id="PTHR43811">
    <property type="entry name" value="FKBP-TYPE PEPTIDYL-PROLYL CIS-TRANS ISOMERASE FKPA"/>
    <property type="match status" value="1"/>
</dbReference>
<organism evidence="9 10">
    <name type="scientific">Candidatus Azambacteria bacterium GW2011_GWA2_42_9</name>
    <dbReference type="NCBI Taxonomy" id="1618613"/>
    <lineage>
        <taxon>Bacteria</taxon>
        <taxon>Candidatus Azamiibacteriota</taxon>
    </lineage>
</organism>
<evidence type="ECO:0000256" key="3">
    <source>
        <dbReference type="ARBA" id="ARBA00023110"/>
    </source>
</evidence>
<sequence length="149" mass="15651">MKNMIIIISLIIIAIGGLLFLKYRKTPQISVDGGVKIEILKEGTGTEVKNGDTVYVHYTGMLVNGTKFDSSVDRGIPFEFTLGAGQVIKGWDIGVKGMKVGEKRKLTIPSDLAYGSRGAGGAIPPNATLIFEVELLGISAEGGSAPGGK</sequence>
<dbReference type="AlphaFoldDB" id="A0A0G1BNA3"/>
<dbReference type="FunFam" id="3.10.50.40:FF:000006">
    <property type="entry name" value="Peptidyl-prolyl cis-trans isomerase"/>
    <property type="match status" value="1"/>
</dbReference>
<comment type="caution">
    <text evidence="9">The sequence shown here is derived from an EMBL/GenBank/DDBJ whole genome shotgun (WGS) entry which is preliminary data.</text>
</comment>
<dbReference type="InterPro" id="IPR046357">
    <property type="entry name" value="PPIase_dom_sf"/>
</dbReference>
<dbReference type="Gene3D" id="3.10.50.40">
    <property type="match status" value="1"/>
</dbReference>
<name>A0A0G1BNA3_9BACT</name>
<dbReference type="SUPFAM" id="SSF54534">
    <property type="entry name" value="FKBP-like"/>
    <property type="match status" value="1"/>
</dbReference>
<reference evidence="9 10" key="1">
    <citation type="journal article" date="2015" name="Nature">
        <title>rRNA introns, odd ribosomes, and small enigmatic genomes across a large radiation of phyla.</title>
        <authorList>
            <person name="Brown C.T."/>
            <person name="Hug L.A."/>
            <person name="Thomas B.C."/>
            <person name="Sharon I."/>
            <person name="Castelle C.J."/>
            <person name="Singh A."/>
            <person name="Wilkins M.J."/>
            <person name="Williams K.H."/>
            <person name="Banfield J.F."/>
        </authorList>
    </citation>
    <scope>NUCLEOTIDE SEQUENCE [LARGE SCALE GENOMIC DNA]</scope>
</reference>